<evidence type="ECO:0000313" key="5">
    <source>
        <dbReference type="EMBL" id="NMM43593.1"/>
    </source>
</evidence>
<comment type="caution">
    <text evidence="5">The sequence shown here is derived from an EMBL/GenBank/DDBJ whole genome shotgun (WGS) entry which is preliminary data.</text>
</comment>
<feature type="repeat" description="ANK" evidence="3">
    <location>
        <begin position="519"/>
        <end position="551"/>
    </location>
</feature>
<feature type="repeat" description="ANK" evidence="3">
    <location>
        <begin position="811"/>
        <end position="843"/>
    </location>
</feature>
<dbReference type="Pfam" id="PF12796">
    <property type="entry name" value="Ank_2"/>
    <property type="match status" value="1"/>
</dbReference>
<feature type="signal peptide" evidence="4">
    <location>
        <begin position="1"/>
        <end position="26"/>
    </location>
</feature>
<dbReference type="Gene3D" id="1.25.40.20">
    <property type="entry name" value="Ankyrin repeat-containing domain"/>
    <property type="match status" value="3"/>
</dbReference>
<protein>
    <recommendedName>
        <fullName evidence="7">Ankyrin repeat domain-containing protein</fullName>
    </recommendedName>
</protein>
<dbReference type="Proteomes" id="UP000539372">
    <property type="component" value="Unassembled WGS sequence"/>
</dbReference>
<dbReference type="PROSITE" id="PS50088">
    <property type="entry name" value="ANK_REPEAT"/>
    <property type="match status" value="3"/>
</dbReference>
<name>A0A7Y0DY38_9PROT</name>
<evidence type="ECO:0000256" key="2">
    <source>
        <dbReference type="ARBA" id="ARBA00023043"/>
    </source>
</evidence>
<keyword evidence="2 3" id="KW-0040">ANK repeat</keyword>
<feature type="repeat" description="ANK" evidence="3">
    <location>
        <begin position="453"/>
        <end position="485"/>
    </location>
</feature>
<dbReference type="SUPFAM" id="SSF48403">
    <property type="entry name" value="Ankyrin repeat"/>
    <property type="match status" value="2"/>
</dbReference>
<evidence type="ECO:0008006" key="7">
    <source>
        <dbReference type="Google" id="ProtNLM"/>
    </source>
</evidence>
<keyword evidence="1" id="KW-0677">Repeat</keyword>
<dbReference type="EMBL" id="JABBNT010000001">
    <property type="protein sequence ID" value="NMM43593.1"/>
    <property type="molecule type" value="Genomic_DNA"/>
</dbReference>
<organism evidence="5 6">
    <name type="scientific">Pacificispira spongiicola</name>
    <dbReference type="NCBI Taxonomy" id="2729598"/>
    <lineage>
        <taxon>Bacteria</taxon>
        <taxon>Pseudomonadati</taxon>
        <taxon>Pseudomonadota</taxon>
        <taxon>Alphaproteobacteria</taxon>
        <taxon>Rhodospirillales</taxon>
        <taxon>Rhodospirillaceae</taxon>
        <taxon>Pacificispira</taxon>
    </lineage>
</organism>
<proteinExistence type="predicted"/>
<dbReference type="InterPro" id="IPR036770">
    <property type="entry name" value="Ankyrin_rpt-contain_sf"/>
</dbReference>
<keyword evidence="6" id="KW-1185">Reference proteome</keyword>
<evidence type="ECO:0000256" key="3">
    <source>
        <dbReference type="PROSITE-ProRule" id="PRU00023"/>
    </source>
</evidence>
<dbReference type="PROSITE" id="PS50297">
    <property type="entry name" value="ANK_REP_REGION"/>
    <property type="match status" value="3"/>
</dbReference>
<accession>A0A7Y0DY38</accession>
<evidence type="ECO:0000256" key="1">
    <source>
        <dbReference type="ARBA" id="ARBA00022737"/>
    </source>
</evidence>
<reference evidence="5 6" key="1">
    <citation type="submission" date="2020-04" db="EMBL/GenBank/DDBJ databases">
        <title>Rhodospirillaceae bacterium KN72 isolated from deep sea.</title>
        <authorList>
            <person name="Zhang D.-C."/>
        </authorList>
    </citation>
    <scope>NUCLEOTIDE SEQUENCE [LARGE SCALE GENOMIC DNA]</scope>
    <source>
        <strain evidence="5 6">KN72</strain>
    </source>
</reference>
<dbReference type="PANTHER" id="PTHR24198">
    <property type="entry name" value="ANKYRIN REPEAT AND PROTEIN KINASE DOMAIN-CONTAINING PROTEIN"/>
    <property type="match status" value="1"/>
</dbReference>
<sequence>MTVGNKMRGGLLALFAGTVLASPAAAECLAVDFLYEHRDQVLAIESPTAKSDYIRQAIASAWSTGSGATSKTLMAYGMGEGLATAPSRALTERALSLGHGEMLKLAKGAPVDQQRIAAALSKLKEGAAITDDLNIWMDRLGILVDGISVIEWSVEAMRTGDRYAKAKAAQSLLSIGRTLTAKVVGGSMGAVMASASFLDYAITSFGDAAHQAYDANWYNAYREYYDNGGRNGAFWVDLRETKGDGAIDAELNRFWDDPFSYANLQGKNVPRPFIGDALAIAEKKKVYAARYLAERVEPQVAEETARRAEAALEMASKEYRRACFAAKEQAQTLQAVDTILASLQEGDDPNDRLFLAVRQNDIAAIDAALADGADPMAPVHDGLNSLDASLILMLSEGDGYDGVSRLLEAGAPIARAFEGQTQNPLTSAVDHNSVEAASFLLEKGYPPDIARQDGRTALMLASAKGKGDIVQMLLAAGASVGKTDADGLDALSYAANGSRSDIVPILTAAGGTPNRVAANGLSPLIIAAARGDMATVKALVDAGADPTLAGKAGVPATYARNKGHTEVAAYLDGLMRGSPFVAPDVMVVESLMRLPDGLLIPDHVTQVEVEAHVPAKREDETQGRSVRLTVYAPDGRTVLTAADEVDYRKEYRPEDSRHFGSYLQLCEETPPIGGSRCLDAGEYRVVAEHVSGGETKQSSVRFRLGDPFDREAENWGIGDAVAAGDVARIERLIGTGKAKPFGTGFTELSAAAATDNPAVVRAVLDFGVDPNVTVSELTPVILAMMPDRYAPNAARALIDAGGNVNAVWSRQQLSLLHLAALAKDVSMIDTLLARGARVTLDDRGNPPGYYIYWLLKDPNLAVRLGYDEAMEYERKANEPDFDWAEFARRMQPALQQFGQNVAAAQMQYQQRIDDINATYDIGMSQMYQSLGQIQSPYTPPLPTVSAFSTPEVVTSENATSAPSQSAQKNSCARIYVQAAEDYDANRGVGGNLGFSAASCISASRSEATTVCGVAIHHGIWQNGYDGYANLVSNMKPGAMVVYRFSEDHSARKELGRCRP</sequence>
<feature type="chain" id="PRO_5031084787" description="Ankyrin repeat domain-containing protein" evidence="4">
    <location>
        <begin position="27"/>
        <end position="1059"/>
    </location>
</feature>
<evidence type="ECO:0000313" key="6">
    <source>
        <dbReference type="Proteomes" id="UP000539372"/>
    </source>
</evidence>
<evidence type="ECO:0000256" key="4">
    <source>
        <dbReference type="SAM" id="SignalP"/>
    </source>
</evidence>
<dbReference type="SMART" id="SM00248">
    <property type="entry name" value="ANK"/>
    <property type="match status" value="8"/>
</dbReference>
<dbReference type="RefSeq" id="WP_169623859.1">
    <property type="nucleotide sequence ID" value="NZ_JABBNT010000001.1"/>
</dbReference>
<dbReference type="InterPro" id="IPR002110">
    <property type="entry name" value="Ankyrin_rpt"/>
</dbReference>
<dbReference type="PANTHER" id="PTHR24198:SF165">
    <property type="entry name" value="ANKYRIN REPEAT-CONTAINING PROTEIN-RELATED"/>
    <property type="match status" value="1"/>
</dbReference>
<dbReference type="AlphaFoldDB" id="A0A7Y0DY38"/>
<gene>
    <name evidence="5" type="ORF">HH303_03830</name>
</gene>
<keyword evidence="4" id="KW-0732">Signal</keyword>